<dbReference type="EMBL" id="CADEAL010004090">
    <property type="protein sequence ID" value="CAB1451452.1"/>
    <property type="molecule type" value="Genomic_DNA"/>
</dbReference>
<protein>
    <submittedName>
        <fullName evidence="1">Uncharacterized protein</fullName>
    </submittedName>
</protein>
<reference evidence="1" key="1">
    <citation type="submission" date="2020-03" db="EMBL/GenBank/DDBJ databases">
        <authorList>
            <person name="Weist P."/>
        </authorList>
    </citation>
    <scope>NUCLEOTIDE SEQUENCE</scope>
</reference>
<gene>
    <name evidence="1" type="ORF">PLEPLA_LOCUS39146</name>
</gene>
<accession>A0A9N7VLE3</accession>
<evidence type="ECO:0000313" key="1">
    <source>
        <dbReference type="EMBL" id="CAB1451452.1"/>
    </source>
</evidence>
<proteinExistence type="predicted"/>
<sequence>MPICAGVQCLLQPPDRDGEDEFCVQNRRGFMMDGAPANSLLALGQTATAGRGRELVDTSPSRTGSHALLIQSPGSSRAIEPISSDIALGCAPAEAGRRSDARVGSTESGFVDIFRNGTFRLC</sequence>
<comment type="caution">
    <text evidence="1">The sequence shown here is derived from an EMBL/GenBank/DDBJ whole genome shotgun (WGS) entry which is preliminary data.</text>
</comment>
<evidence type="ECO:0000313" key="2">
    <source>
        <dbReference type="Proteomes" id="UP001153269"/>
    </source>
</evidence>
<organism evidence="1 2">
    <name type="scientific">Pleuronectes platessa</name>
    <name type="common">European plaice</name>
    <dbReference type="NCBI Taxonomy" id="8262"/>
    <lineage>
        <taxon>Eukaryota</taxon>
        <taxon>Metazoa</taxon>
        <taxon>Chordata</taxon>
        <taxon>Craniata</taxon>
        <taxon>Vertebrata</taxon>
        <taxon>Euteleostomi</taxon>
        <taxon>Actinopterygii</taxon>
        <taxon>Neopterygii</taxon>
        <taxon>Teleostei</taxon>
        <taxon>Neoteleostei</taxon>
        <taxon>Acanthomorphata</taxon>
        <taxon>Carangaria</taxon>
        <taxon>Pleuronectiformes</taxon>
        <taxon>Pleuronectoidei</taxon>
        <taxon>Pleuronectidae</taxon>
        <taxon>Pleuronectes</taxon>
    </lineage>
</organism>
<name>A0A9N7VLE3_PLEPL</name>
<keyword evidence="2" id="KW-1185">Reference proteome</keyword>
<dbReference type="Proteomes" id="UP001153269">
    <property type="component" value="Unassembled WGS sequence"/>
</dbReference>
<dbReference type="AlphaFoldDB" id="A0A9N7VLE3"/>